<keyword evidence="2 5" id="KW-0810">Translation regulation</keyword>
<dbReference type="NCBIfam" id="NF002469">
    <property type="entry name" value="PRK01712.1"/>
    <property type="match status" value="1"/>
</dbReference>
<dbReference type="Proteomes" id="UP000193450">
    <property type="component" value="Chromosome"/>
</dbReference>
<dbReference type="PANTHER" id="PTHR34984">
    <property type="entry name" value="CARBON STORAGE REGULATOR"/>
    <property type="match status" value="1"/>
</dbReference>
<comment type="subunit">
    <text evidence="5">Homodimer; the beta-strands of each monomer intercalate to form a hydrophobic core, while the alpha-helices form wings that extend away from the core.</text>
</comment>
<comment type="subcellular location">
    <subcellularLocation>
        <location evidence="5">Cytoplasm</location>
    </subcellularLocation>
</comment>
<keyword evidence="1 5" id="KW-0963">Cytoplasm</keyword>
<keyword evidence="4 5" id="KW-0010">Activator</keyword>
<dbReference type="GO" id="GO:0048027">
    <property type="term" value="F:mRNA 5'-UTR binding"/>
    <property type="evidence" value="ECO:0007669"/>
    <property type="project" value="UniProtKB-UniRule"/>
</dbReference>
<dbReference type="AlphaFoldDB" id="A0A1X9NE96"/>
<comment type="similarity">
    <text evidence="5">Belongs to the CsrA/RsmA family.</text>
</comment>
<dbReference type="OrthoDB" id="9809061at2"/>
<evidence type="ECO:0000256" key="1">
    <source>
        <dbReference type="ARBA" id="ARBA00022490"/>
    </source>
</evidence>
<dbReference type="InterPro" id="IPR036107">
    <property type="entry name" value="CsrA_sf"/>
</dbReference>
<dbReference type="GO" id="GO:0045947">
    <property type="term" value="P:negative regulation of translational initiation"/>
    <property type="evidence" value="ECO:0007669"/>
    <property type="project" value="UniProtKB-UniRule"/>
</dbReference>
<dbReference type="SUPFAM" id="SSF117130">
    <property type="entry name" value="CsrA-like"/>
    <property type="match status" value="1"/>
</dbReference>
<dbReference type="STRING" id="716816.BST96_03635"/>
<dbReference type="KEGG" id="osg:BST96_03635"/>
<evidence type="ECO:0000256" key="3">
    <source>
        <dbReference type="ARBA" id="ARBA00022884"/>
    </source>
</evidence>
<evidence type="ECO:0000313" key="6">
    <source>
        <dbReference type="EMBL" id="ARN73277.1"/>
    </source>
</evidence>
<name>A0A1X9NE96_9GAMM</name>
<dbReference type="GO" id="GO:0006402">
    <property type="term" value="P:mRNA catabolic process"/>
    <property type="evidence" value="ECO:0007669"/>
    <property type="project" value="InterPro"/>
</dbReference>
<evidence type="ECO:0000256" key="4">
    <source>
        <dbReference type="ARBA" id="ARBA00023159"/>
    </source>
</evidence>
<keyword evidence="5" id="KW-0678">Repressor</keyword>
<dbReference type="HAMAP" id="MF_00167">
    <property type="entry name" value="CsrA"/>
    <property type="match status" value="1"/>
</dbReference>
<protein>
    <recommendedName>
        <fullName evidence="5">Translational regulator CsrA</fullName>
    </recommendedName>
    <alternativeName>
        <fullName evidence="5">Carbon storage regulator</fullName>
    </alternativeName>
</protein>
<dbReference type="GO" id="GO:0006109">
    <property type="term" value="P:regulation of carbohydrate metabolic process"/>
    <property type="evidence" value="ECO:0007669"/>
    <property type="project" value="UniProtKB-UniRule"/>
</dbReference>
<sequence length="70" mass="7934">MLILTRSIGQKIRIGEQISITMLGVQGMQVRLGIEAPRNIQVHREEVYQRIAIERARNGFVDKEDAIGNC</sequence>
<keyword evidence="3 5" id="KW-0694">RNA-binding</keyword>
<evidence type="ECO:0000313" key="7">
    <source>
        <dbReference type="Proteomes" id="UP000193450"/>
    </source>
</evidence>
<organism evidence="6 7">
    <name type="scientific">Oceanicoccus sagamiensis</name>
    <dbReference type="NCBI Taxonomy" id="716816"/>
    <lineage>
        <taxon>Bacteria</taxon>
        <taxon>Pseudomonadati</taxon>
        <taxon>Pseudomonadota</taxon>
        <taxon>Gammaproteobacteria</taxon>
        <taxon>Cellvibrionales</taxon>
        <taxon>Spongiibacteraceae</taxon>
        <taxon>Oceanicoccus</taxon>
    </lineage>
</organism>
<dbReference type="PANTHER" id="PTHR34984:SF1">
    <property type="entry name" value="CARBON STORAGE REGULATOR"/>
    <property type="match status" value="1"/>
</dbReference>
<gene>
    <name evidence="5" type="primary">csrA</name>
    <name evidence="6" type="ORF">BST96_03635</name>
</gene>
<reference evidence="6 7" key="1">
    <citation type="submission" date="2016-11" db="EMBL/GenBank/DDBJ databases">
        <title>Trade-off between light-utilization and light-protection in marine flavobacteria.</title>
        <authorList>
            <person name="Kumagai Y."/>
        </authorList>
    </citation>
    <scope>NUCLEOTIDE SEQUENCE [LARGE SCALE GENOMIC DNA]</scope>
    <source>
        <strain evidence="6 7">NBRC 107125</strain>
    </source>
</reference>
<dbReference type="RefSeq" id="WP_085757386.1">
    <property type="nucleotide sequence ID" value="NZ_CP019343.1"/>
</dbReference>
<dbReference type="GO" id="GO:0005829">
    <property type="term" value="C:cytosol"/>
    <property type="evidence" value="ECO:0007669"/>
    <property type="project" value="TreeGrafter"/>
</dbReference>
<evidence type="ECO:0000256" key="5">
    <source>
        <dbReference type="HAMAP-Rule" id="MF_00167"/>
    </source>
</evidence>
<dbReference type="EMBL" id="CP019343">
    <property type="protein sequence ID" value="ARN73277.1"/>
    <property type="molecule type" value="Genomic_DNA"/>
</dbReference>
<evidence type="ECO:0000256" key="2">
    <source>
        <dbReference type="ARBA" id="ARBA00022845"/>
    </source>
</evidence>
<keyword evidence="7" id="KW-1185">Reference proteome</keyword>
<dbReference type="NCBIfam" id="TIGR00202">
    <property type="entry name" value="csrA"/>
    <property type="match status" value="1"/>
</dbReference>
<comment type="function">
    <text evidence="5">A key translational regulator that binds mRNA to regulate translation initiation and/or mRNA stability. Mediates global changes in gene expression, shifting from rapid growth to stress survival by linking envelope stress, the stringent response and the catabolite repression systems. Usually binds in the 5'-UTR; binding at or near the Shine-Dalgarno sequence prevents ribosome-binding, repressing translation, binding elsewhere in the 5'-UTR can activate translation and/or stabilize the mRNA. Its function is antagonized by small RNA(s).</text>
</comment>
<dbReference type="Gene3D" id="2.60.40.4380">
    <property type="entry name" value="Translational regulator CsrA"/>
    <property type="match status" value="1"/>
</dbReference>
<dbReference type="Pfam" id="PF02599">
    <property type="entry name" value="CsrA"/>
    <property type="match status" value="1"/>
</dbReference>
<dbReference type="InterPro" id="IPR003751">
    <property type="entry name" value="CsrA"/>
</dbReference>
<proteinExistence type="inferred from homology"/>
<dbReference type="GO" id="GO:0045948">
    <property type="term" value="P:positive regulation of translational initiation"/>
    <property type="evidence" value="ECO:0007669"/>
    <property type="project" value="UniProtKB-UniRule"/>
</dbReference>
<accession>A0A1X9NE96</accession>